<dbReference type="PANTHER" id="PTHR30472">
    <property type="entry name" value="FERRIC ENTEROBACTIN TRANSPORT SYSTEM PERMEASE PROTEIN"/>
    <property type="match status" value="1"/>
</dbReference>
<comment type="subcellular location">
    <subcellularLocation>
        <location evidence="1">Cell membrane</location>
        <topology evidence="1">Multi-pass membrane protein</topology>
    </subcellularLocation>
</comment>
<evidence type="ECO:0000313" key="9">
    <source>
        <dbReference type="EMBL" id="KLI01418.1"/>
    </source>
</evidence>
<feature type="transmembrane region" description="Helical" evidence="8">
    <location>
        <begin position="210"/>
        <end position="230"/>
    </location>
</feature>
<evidence type="ECO:0000256" key="8">
    <source>
        <dbReference type="SAM" id="Phobius"/>
    </source>
</evidence>
<evidence type="ECO:0000256" key="5">
    <source>
        <dbReference type="ARBA" id="ARBA00022692"/>
    </source>
</evidence>
<dbReference type="GO" id="GO:0033214">
    <property type="term" value="P:siderophore-iron import into cell"/>
    <property type="evidence" value="ECO:0007669"/>
    <property type="project" value="TreeGrafter"/>
</dbReference>
<dbReference type="InterPro" id="IPR000522">
    <property type="entry name" value="ABC_transptr_permease_BtuC"/>
</dbReference>
<dbReference type="PANTHER" id="PTHR30472:SF58">
    <property type="entry name" value="IRON(3+)-HYDROXAMATE IMPORT SYSTEM PERMEASE PROTEIN FHUB"/>
    <property type="match status" value="1"/>
</dbReference>
<dbReference type="SUPFAM" id="SSF81345">
    <property type="entry name" value="ABC transporter involved in vitamin B12 uptake, BtuC"/>
    <property type="match status" value="1"/>
</dbReference>
<dbReference type="AlphaFoldDB" id="A0A0U1QKS8"/>
<organism evidence="9 10">
    <name type="scientific">Sporolactobacillus inulinus CASD</name>
    <dbReference type="NCBI Taxonomy" id="1069536"/>
    <lineage>
        <taxon>Bacteria</taxon>
        <taxon>Bacillati</taxon>
        <taxon>Bacillota</taxon>
        <taxon>Bacilli</taxon>
        <taxon>Bacillales</taxon>
        <taxon>Sporolactobacillaceae</taxon>
        <taxon>Sporolactobacillus</taxon>
    </lineage>
</organism>
<evidence type="ECO:0000256" key="4">
    <source>
        <dbReference type="ARBA" id="ARBA00022475"/>
    </source>
</evidence>
<evidence type="ECO:0000313" key="10">
    <source>
        <dbReference type="Proteomes" id="UP000035553"/>
    </source>
</evidence>
<sequence length="352" mass="36861">MFISFIAKQQAQRPNRRKPTRAARALTALIGGLILLVVTFILSLLYGAVHVHFSTVWQSFTNDQMLTANQQIIRNIRIPRAIGAALVGALLAASGAVMQGMTRNPLASPSLMGVSSGASLVMVCTLVFAPQASVLSLMLCSFVGAGIGALLVFGIALFSRGGVSPIKLVLAGMAVTAFLNACTSTIAIRFNVARDLSFWYAGGVSGVQWLHVQLLIPVAAIGIILALMISRSINALSLGEETAKGLGERTLLVKTIAILAVLLMTGAAVSAAGAVGFIGLIVPHITRFLIGGDYRWLLPCSAVFGAVLLVGADLGARMLNPPFETPIGVVTALIGVPFFLYLSRHAAGGMRR</sequence>
<dbReference type="RefSeq" id="WP_010027201.1">
    <property type="nucleotide sequence ID" value="NZ_AFVQ02000205.1"/>
</dbReference>
<name>A0A0U1QKS8_9BACL</name>
<keyword evidence="6 8" id="KW-1133">Transmembrane helix</keyword>
<keyword evidence="3" id="KW-0813">Transport</keyword>
<feature type="transmembrane region" description="Helical" evidence="8">
    <location>
        <begin position="168"/>
        <end position="190"/>
    </location>
</feature>
<evidence type="ECO:0000256" key="2">
    <source>
        <dbReference type="ARBA" id="ARBA00007935"/>
    </source>
</evidence>
<keyword evidence="5 8" id="KW-0812">Transmembrane</keyword>
<evidence type="ECO:0000256" key="6">
    <source>
        <dbReference type="ARBA" id="ARBA00022989"/>
    </source>
</evidence>
<dbReference type="Gene3D" id="1.10.3470.10">
    <property type="entry name" value="ABC transporter involved in vitamin B12 uptake, BtuC"/>
    <property type="match status" value="1"/>
</dbReference>
<dbReference type="GO" id="GO:0005886">
    <property type="term" value="C:plasma membrane"/>
    <property type="evidence" value="ECO:0007669"/>
    <property type="project" value="UniProtKB-SubCell"/>
</dbReference>
<comment type="similarity">
    <text evidence="2">Belongs to the binding-protein-dependent transport system permease family. FecCD subfamily.</text>
</comment>
<keyword evidence="7 8" id="KW-0472">Membrane</keyword>
<dbReference type="InterPro" id="IPR037294">
    <property type="entry name" value="ABC_BtuC-like"/>
</dbReference>
<feature type="transmembrane region" description="Helical" evidence="8">
    <location>
        <begin position="323"/>
        <end position="342"/>
    </location>
</feature>
<proteinExistence type="inferred from homology"/>
<dbReference type="Pfam" id="PF01032">
    <property type="entry name" value="FecCD"/>
    <property type="match status" value="1"/>
</dbReference>
<comment type="caution">
    <text evidence="9">The sequence shown here is derived from an EMBL/GenBank/DDBJ whole genome shotgun (WGS) entry which is preliminary data.</text>
</comment>
<evidence type="ECO:0000256" key="3">
    <source>
        <dbReference type="ARBA" id="ARBA00022448"/>
    </source>
</evidence>
<dbReference type="CDD" id="cd06550">
    <property type="entry name" value="TM_ABC_iron-siderophores_like"/>
    <property type="match status" value="1"/>
</dbReference>
<feature type="transmembrane region" description="Helical" evidence="8">
    <location>
        <begin position="251"/>
        <end position="282"/>
    </location>
</feature>
<dbReference type="GO" id="GO:0022857">
    <property type="term" value="F:transmembrane transporter activity"/>
    <property type="evidence" value="ECO:0007669"/>
    <property type="project" value="InterPro"/>
</dbReference>
<evidence type="ECO:0000256" key="7">
    <source>
        <dbReference type="ARBA" id="ARBA00023136"/>
    </source>
</evidence>
<feature type="transmembrane region" description="Helical" evidence="8">
    <location>
        <begin position="110"/>
        <end position="129"/>
    </location>
</feature>
<dbReference type="EMBL" id="AFVQ02000205">
    <property type="protein sequence ID" value="KLI01418.1"/>
    <property type="molecule type" value="Genomic_DNA"/>
</dbReference>
<keyword evidence="10" id="KW-1185">Reference proteome</keyword>
<dbReference type="FunFam" id="1.10.3470.10:FF:000001">
    <property type="entry name" value="Vitamin B12 ABC transporter permease BtuC"/>
    <property type="match status" value="1"/>
</dbReference>
<feature type="transmembrane region" description="Helical" evidence="8">
    <location>
        <begin position="25"/>
        <end position="49"/>
    </location>
</feature>
<evidence type="ECO:0000256" key="1">
    <source>
        <dbReference type="ARBA" id="ARBA00004651"/>
    </source>
</evidence>
<dbReference type="Proteomes" id="UP000035553">
    <property type="component" value="Unassembled WGS sequence"/>
</dbReference>
<dbReference type="STRING" id="1069536.SINU_13500"/>
<dbReference type="OrthoDB" id="9811721at2"/>
<accession>A0A0U1QKS8</accession>
<protein>
    <submittedName>
        <fullName evidence="9">Ferrichrome ABC transporter permease</fullName>
    </submittedName>
</protein>
<feature type="transmembrane region" description="Helical" evidence="8">
    <location>
        <begin position="294"/>
        <end position="316"/>
    </location>
</feature>
<keyword evidence="4" id="KW-1003">Cell membrane</keyword>
<gene>
    <name evidence="9" type="ORF">SINU_13500</name>
</gene>
<reference evidence="9 10" key="1">
    <citation type="journal article" date="2011" name="J. Bacteriol.">
        <title>Draft genome sequence of Sporolactobacillus inulinus strain CASD, an efficient D-lactic acid-producing bacterium with high-concentration lactate tolerance capability.</title>
        <authorList>
            <person name="Yu B."/>
            <person name="Su F."/>
            <person name="Wang L."/>
            <person name="Xu K."/>
            <person name="Zhao B."/>
            <person name="Xu P."/>
        </authorList>
    </citation>
    <scope>NUCLEOTIDE SEQUENCE [LARGE SCALE GENOMIC DNA]</scope>
    <source>
        <strain evidence="9 10">CASD</strain>
    </source>
</reference>
<feature type="transmembrane region" description="Helical" evidence="8">
    <location>
        <begin position="135"/>
        <end position="156"/>
    </location>
</feature>